<evidence type="ECO:0000256" key="7">
    <source>
        <dbReference type="ARBA" id="ARBA00022801"/>
    </source>
</evidence>
<keyword evidence="9" id="KW-0482">Metalloprotease</keyword>
<dbReference type="Gene3D" id="3.30.70.340">
    <property type="entry name" value="Metallocarboxypeptidase-like"/>
    <property type="match status" value="1"/>
</dbReference>
<evidence type="ECO:0000256" key="3">
    <source>
        <dbReference type="ARBA" id="ARBA00022645"/>
    </source>
</evidence>
<evidence type="ECO:0000259" key="12">
    <source>
        <dbReference type="PROSITE" id="PS52035"/>
    </source>
</evidence>
<evidence type="ECO:0000256" key="4">
    <source>
        <dbReference type="ARBA" id="ARBA00022670"/>
    </source>
</evidence>
<feature type="active site" description="Proton donor/acceptor" evidence="11">
    <location>
        <position position="424"/>
    </location>
</feature>
<name>A0ABY6L7V1_9ARAC</name>
<dbReference type="InterPro" id="IPR036990">
    <property type="entry name" value="M14A-like_propep"/>
</dbReference>
<dbReference type="PANTHER" id="PTHR11705">
    <property type="entry name" value="PROTEASE FAMILY M14 CARBOXYPEPTIDASE A,B"/>
    <property type="match status" value="1"/>
</dbReference>
<evidence type="ECO:0000256" key="2">
    <source>
        <dbReference type="ARBA" id="ARBA00005988"/>
    </source>
</evidence>
<keyword evidence="5" id="KW-0479">Metal-binding</keyword>
<keyword evidence="8" id="KW-0862">Zinc</keyword>
<keyword evidence="3" id="KW-0121">Carboxypeptidase</keyword>
<keyword evidence="4" id="KW-0645">Protease</keyword>
<proteinExistence type="inferred from homology"/>
<comment type="similarity">
    <text evidence="2 11">Belongs to the peptidase M14 family.</text>
</comment>
<dbReference type="CDD" id="cd03860">
    <property type="entry name" value="M14_CP_A-B_like"/>
    <property type="match status" value="1"/>
</dbReference>
<dbReference type="SUPFAM" id="SSF54897">
    <property type="entry name" value="Protease propeptides/inhibitors"/>
    <property type="match status" value="1"/>
</dbReference>
<evidence type="ECO:0000313" key="13">
    <source>
        <dbReference type="EMBL" id="UYV76292.1"/>
    </source>
</evidence>
<dbReference type="InterPro" id="IPR003146">
    <property type="entry name" value="M14A_act_pep"/>
</dbReference>
<keyword evidence="6" id="KW-0732">Signal</keyword>
<sequence>MIIMFNFALTNVPEPRFGYLHSLVGHRVLGAYIDNEEQLQLLLELMHSEQAMIIMLDMWSIPRNTGSNVTMSMSGWQYAAVEPQFQQVSLRHWVLTANLQDWIDQERRENEPGELLTERRGEPAFAVDVYHPLEEINAYLDDLPNNYPDLVRVKNIGTTYEENRIRLVMVSRDGEESRKPVVWIDAGIHSREWIAPATALYILQHLLDTADNSTLLDTYDFHIVPVLNPDGYVYTWTWNRLWRKNRAPSRRGVFCRGTDPNRNFDAQFGGASTSTTPCSQIFKGDSAFSEAESVAVRDGVLSLGSRLKAYFSLHSFSQIWMCPHGYRWSEPSDIDHLVGPSSAHSQFMGPPSPLICLLNKTPTRHSIHSLLLMEVLDKAVSAVKERHGTDYKYGPTSSTLYFVSGTSSDWVYDVAGVRYSYAVELRDMGQFGFILPKSHILPCGEETLAGLEAALLHIGHKHGYLRHR</sequence>
<protein>
    <submittedName>
        <fullName evidence="13">CPO</fullName>
    </submittedName>
</protein>
<dbReference type="Pfam" id="PF02244">
    <property type="entry name" value="Propep_M14"/>
    <property type="match status" value="1"/>
</dbReference>
<evidence type="ECO:0000256" key="8">
    <source>
        <dbReference type="ARBA" id="ARBA00022833"/>
    </source>
</evidence>
<dbReference type="Pfam" id="PF00246">
    <property type="entry name" value="Peptidase_M14"/>
    <property type="match status" value="1"/>
</dbReference>
<evidence type="ECO:0000256" key="10">
    <source>
        <dbReference type="ARBA" id="ARBA00023157"/>
    </source>
</evidence>
<keyword evidence="7" id="KW-0378">Hydrolase</keyword>
<dbReference type="Proteomes" id="UP001235939">
    <property type="component" value="Chromosome 13"/>
</dbReference>
<accession>A0ABY6L7V1</accession>
<dbReference type="SMART" id="SM00631">
    <property type="entry name" value="Zn_pept"/>
    <property type="match status" value="1"/>
</dbReference>
<dbReference type="PROSITE" id="PS00132">
    <property type="entry name" value="CARBOXYPEPT_ZN_1"/>
    <property type="match status" value="1"/>
</dbReference>
<dbReference type="Gene3D" id="3.40.630.10">
    <property type="entry name" value="Zn peptidases"/>
    <property type="match status" value="1"/>
</dbReference>
<feature type="domain" description="Peptidase M14" evidence="12">
    <location>
        <begin position="129"/>
        <end position="458"/>
    </location>
</feature>
<keyword evidence="10" id="KW-1015">Disulfide bond</keyword>
<gene>
    <name evidence="13" type="ORF">LAZ67_13003281</name>
</gene>
<dbReference type="PROSITE" id="PS52035">
    <property type="entry name" value="PEPTIDASE_M14"/>
    <property type="match status" value="1"/>
</dbReference>
<dbReference type="SUPFAM" id="SSF53187">
    <property type="entry name" value="Zn-dependent exopeptidases"/>
    <property type="match status" value="1"/>
</dbReference>
<reference evidence="13 14" key="1">
    <citation type="submission" date="2022-01" db="EMBL/GenBank/DDBJ databases">
        <title>A chromosomal length assembly of Cordylochernes scorpioides.</title>
        <authorList>
            <person name="Zeh D."/>
            <person name="Zeh J."/>
        </authorList>
    </citation>
    <scope>NUCLEOTIDE SEQUENCE [LARGE SCALE GENOMIC DNA]</scope>
    <source>
        <strain evidence="13">IN4F17</strain>
        <tissue evidence="13">Whole Body</tissue>
    </source>
</reference>
<evidence type="ECO:0000256" key="9">
    <source>
        <dbReference type="ARBA" id="ARBA00023049"/>
    </source>
</evidence>
<keyword evidence="14" id="KW-1185">Reference proteome</keyword>
<evidence type="ECO:0000313" key="14">
    <source>
        <dbReference type="Proteomes" id="UP001235939"/>
    </source>
</evidence>
<comment type="cofactor">
    <cofactor evidence="1">
        <name>Zn(2+)</name>
        <dbReference type="ChEBI" id="CHEBI:29105"/>
    </cofactor>
</comment>
<dbReference type="InterPro" id="IPR057246">
    <property type="entry name" value="CARBOXYPEPT_ZN_1"/>
</dbReference>
<organism evidence="13 14">
    <name type="scientific">Cordylochernes scorpioides</name>
    <dbReference type="NCBI Taxonomy" id="51811"/>
    <lineage>
        <taxon>Eukaryota</taxon>
        <taxon>Metazoa</taxon>
        <taxon>Ecdysozoa</taxon>
        <taxon>Arthropoda</taxon>
        <taxon>Chelicerata</taxon>
        <taxon>Arachnida</taxon>
        <taxon>Pseudoscorpiones</taxon>
        <taxon>Cheliferoidea</taxon>
        <taxon>Chernetidae</taxon>
        <taxon>Cordylochernes</taxon>
    </lineage>
</organism>
<evidence type="ECO:0000256" key="6">
    <source>
        <dbReference type="ARBA" id="ARBA00022729"/>
    </source>
</evidence>
<evidence type="ECO:0000256" key="11">
    <source>
        <dbReference type="PROSITE-ProRule" id="PRU01379"/>
    </source>
</evidence>
<evidence type="ECO:0000256" key="5">
    <source>
        <dbReference type="ARBA" id="ARBA00022723"/>
    </source>
</evidence>
<dbReference type="InterPro" id="IPR000834">
    <property type="entry name" value="Peptidase_M14"/>
</dbReference>
<dbReference type="PRINTS" id="PR00765">
    <property type="entry name" value="CRBOXYPTASEA"/>
</dbReference>
<evidence type="ECO:0000256" key="1">
    <source>
        <dbReference type="ARBA" id="ARBA00001947"/>
    </source>
</evidence>
<dbReference type="EMBL" id="CP092875">
    <property type="protein sequence ID" value="UYV76292.1"/>
    <property type="molecule type" value="Genomic_DNA"/>
</dbReference>
<dbReference type="PANTHER" id="PTHR11705:SF91">
    <property type="entry name" value="FI01817P-RELATED"/>
    <property type="match status" value="1"/>
</dbReference>